<dbReference type="InterPro" id="IPR052715">
    <property type="entry name" value="RAYT_transposase"/>
</dbReference>
<dbReference type="SUPFAM" id="SSF143422">
    <property type="entry name" value="Transposase IS200-like"/>
    <property type="match status" value="1"/>
</dbReference>
<dbReference type="AlphaFoldDB" id="A0A450S7D0"/>
<dbReference type="InterPro" id="IPR002686">
    <property type="entry name" value="Transposase_17"/>
</dbReference>
<dbReference type="GO" id="GO:0004803">
    <property type="term" value="F:transposase activity"/>
    <property type="evidence" value="ECO:0007669"/>
    <property type="project" value="InterPro"/>
</dbReference>
<dbReference type="GO" id="GO:0043565">
    <property type="term" value="F:sequence-specific DNA binding"/>
    <property type="evidence" value="ECO:0007669"/>
    <property type="project" value="TreeGrafter"/>
</dbReference>
<dbReference type="PANTHER" id="PTHR36966">
    <property type="entry name" value="REP-ASSOCIATED TYROSINE TRANSPOSASE"/>
    <property type="match status" value="1"/>
</dbReference>
<dbReference type="Gene3D" id="3.30.70.1290">
    <property type="entry name" value="Transposase IS200-like"/>
    <property type="match status" value="1"/>
</dbReference>
<dbReference type="Pfam" id="PF01797">
    <property type="entry name" value="Y1_Tnp"/>
    <property type="match status" value="1"/>
</dbReference>
<evidence type="ECO:0000313" key="3">
    <source>
        <dbReference type="EMBL" id="VFJ64207.1"/>
    </source>
</evidence>
<protein>
    <submittedName>
        <fullName evidence="2">Putative transposase</fullName>
    </submittedName>
</protein>
<accession>A0A450S7D0</accession>
<dbReference type="SMART" id="SM01321">
    <property type="entry name" value="Y1_Tnp"/>
    <property type="match status" value="1"/>
</dbReference>
<proteinExistence type="predicted"/>
<feature type="domain" description="Transposase IS200-like" evidence="1">
    <location>
        <begin position="9"/>
        <end position="127"/>
    </location>
</feature>
<organism evidence="2">
    <name type="scientific">Candidatus Kentrum sp. DK</name>
    <dbReference type="NCBI Taxonomy" id="2126562"/>
    <lineage>
        <taxon>Bacteria</taxon>
        <taxon>Pseudomonadati</taxon>
        <taxon>Pseudomonadota</taxon>
        <taxon>Gammaproteobacteria</taxon>
        <taxon>Candidatus Kentrum</taxon>
    </lineage>
</organism>
<dbReference type="InterPro" id="IPR036515">
    <property type="entry name" value="Transposase_17_sf"/>
</dbReference>
<gene>
    <name evidence="2" type="ORF">BECKDK2373B_GA0170837_101836</name>
    <name evidence="3" type="ORF">BECKDK2373C_GA0170839_11152</name>
</gene>
<name>A0A450S7D0_9GAMM</name>
<dbReference type="EMBL" id="CAADEX010000018">
    <property type="protein sequence ID" value="VFJ47778.1"/>
    <property type="molecule type" value="Genomic_DNA"/>
</dbReference>
<dbReference type="PANTHER" id="PTHR36966:SF1">
    <property type="entry name" value="REP-ASSOCIATED TYROSINE TRANSPOSASE"/>
    <property type="match status" value="1"/>
</dbReference>
<dbReference type="GO" id="GO:0006313">
    <property type="term" value="P:DNA transposition"/>
    <property type="evidence" value="ECO:0007669"/>
    <property type="project" value="InterPro"/>
</dbReference>
<dbReference type="NCBIfam" id="NF047646">
    <property type="entry name" value="REP_Tyr_transpos"/>
    <property type="match status" value="1"/>
</dbReference>
<dbReference type="EMBL" id="CAADEY010000115">
    <property type="protein sequence ID" value="VFJ64207.1"/>
    <property type="molecule type" value="Genomic_DNA"/>
</dbReference>
<sequence length="172" mass="20754">MSNYRRADIPGAMYFFTVVTYRRYPWFDREGRVEILRRAFRKTMARQPFRVEAMVVLPDHLHCLWQLPEGDRDFSGRWREIKKGASRHLDPGVNARGERPVWQKRFWEHLIRDQEDLRNHMDYIHYNPVRHGLAKRAGDWPWSSFPRAVAKGWYDPDWGTQAPLNISKMDRE</sequence>
<reference evidence="2" key="1">
    <citation type="submission" date="2019-02" db="EMBL/GenBank/DDBJ databases">
        <authorList>
            <person name="Gruber-Vodicka R. H."/>
            <person name="Seah K. B. B."/>
        </authorList>
    </citation>
    <scope>NUCLEOTIDE SEQUENCE</scope>
    <source>
        <strain evidence="3">BECK_DK161</strain>
        <strain evidence="2">BECK_DK47</strain>
    </source>
</reference>
<evidence type="ECO:0000259" key="1">
    <source>
        <dbReference type="SMART" id="SM01321"/>
    </source>
</evidence>
<evidence type="ECO:0000313" key="2">
    <source>
        <dbReference type="EMBL" id="VFJ47778.1"/>
    </source>
</evidence>